<dbReference type="EMBL" id="JACEEZ010006256">
    <property type="protein sequence ID" value="KAG0724909.1"/>
    <property type="molecule type" value="Genomic_DNA"/>
</dbReference>
<feature type="transmembrane region" description="Helical" evidence="5">
    <location>
        <begin position="128"/>
        <end position="149"/>
    </location>
</feature>
<comment type="subcellular location">
    <subcellularLocation>
        <location evidence="1">Membrane</location>
    </subcellularLocation>
</comment>
<dbReference type="GO" id="GO:0016491">
    <property type="term" value="F:oxidoreductase activity"/>
    <property type="evidence" value="ECO:0007669"/>
    <property type="project" value="InterPro"/>
</dbReference>
<dbReference type="Proteomes" id="UP000770661">
    <property type="component" value="Unassembled WGS sequence"/>
</dbReference>
<evidence type="ECO:0000256" key="2">
    <source>
        <dbReference type="ARBA" id="ARBA00022692"/>
    </source>
</evidence>
<dbReference type="OrthoDB" id="408954at2759"/>
<keyword evidence="8" id="KW-1185">Reference proteome</keyword>
<evidence type="ECO:0000259" key="6">
    <source>
        <dbReference type="Pfam" id="PF04116"/>
    </source>
</evidence>
<dbReference type="GO" id="GO:0005506">
    <property type="term" value="F:iron ion binding"/>
    <property type="evidence" value="ECO:0007669"/>
    <property type="project" value="InterPro"/>
</dbReference>
<evidence type="ECO:0000256" key="3">
    <source>
        <dbReference type="ARBA" id="ARBA00022989"/>
    </source>
</evidence>
<dbReference type="InterPro" id="IPR050307">
    <property type="entry name" value="Sterol_Desaturase_Related"/>
</dbReference>
<feature type="transmembrane region" description="Helical" evidence="5">
    <location>
        <begin position="210"/>
        <end position="231"/>
    </location>
</feature>
<gene>
    <name evidence="7" type="primary">FAXDC2_1</name>
    <name evidence="7" type="ORF">GWK47_039625</name>
</gene>
<keyword evidence="4 5" id="KW-0472">Membrane</keyword>
<evidence type="ECO:0000313" key="7">
    <source>
        <dbReference type="EMBL" id="KAG0724909.1"/>
    </source>
</evidence>
<evidence type="ECO:0000256" key="5">
    <source>
        <dbReference type="SAM" id="Phobius"/>
    </source>
</evidence>
<evidence type="ECO:0000256" key="4">
    <source>
        <dbReference type="ARBA" id="ARBA00023136"/>
    </source>
</evidence>
<dbReference type="GO" id="GO:0008610">
    <property type="term" value="P:lipid biosynthetic process"/>
    <property type="evidence" value="ECO:0007669"/>
    <property type="project" value="InterPro"/>
</dbReference>
<dbReference type="InterPro" id="IPR006694">
    <property type="entry name" value="Fatty_acid_hydroxylase"/>
</dbReference>
<sequence length="369" mass="42004">MRIQEHDSSSEDEESPSWQEKFVTAFEKYQDASDPRNNSACIGEYISYQLNTIKDPRLQSRVVPREWRVMKPLVKPMAVVVAALLLLQPSFLWRFWAWSGAFWQACYDRVLGACGNDGSLAYMYGTSVVGYFTYWVVGGLYTLADLSSSPHLLRRYKTQPGTNHPVPARPLIKCVVVVHVNQLVLGLPFVEACRRALVLRGADFSHTLPSLPLAMLHLAVFTLIEEVLFYYGHRLCHHRLLYKHIHKLHHEWQSPIAITAAYAHPLEHLFVNMAPIMVGPLLLGSHPAVVWVWVFLATLSVLLTHSGYHLPLLPSPQFHDFHHLKFTGCYGVLGVLDRLHGTDAQFRSTLAHHRDKMFFSLDPRPPITS</sequence>
<keyword evidence="3 5" id="KW-1133">Transmembrane helix</keyword>
<evidence type="ECO:0000313" key="8">
    <source>
        <dbReference type="Proteomes" id="UP000770661"/>
    </source>
</evidence>
<name>A0A8J5CXP3_CHIOP</name>
<dbReference type="AlphaFoldDB" id="A0A8J5CXP3"/>
<feature type="transmembrane region" description="Helical" evidence="5">
    <location>
        <begin position="73"/>
        <end position="93"/>
    </location>
</feature>
<protein>
    <submittedName>
        <fullName evidence="7">Fatty acid hydroxylase domain-containing protein 2</fullName>
    </submittedName>
</protein>
<feature type="domain" description="Fatty acid hydroxylase" evidence="6">
    <location>
        <begin position="219"/>
        <end position="342"/>
    </location>
</feature>
<keyword evidence="2 5" id="KW-0812">Transmembrane</keyword>
<proteinExistence type="predicted"/>
<dbReference type="Pfam" id="PF04116">
    <property type="entry name" value="FA_hydroxylase"/>
    <property type="match status" value="1"/>
</dbReference>
<reference evidence="7" key="1">
    <citation type="submission" date="2020-07" db="EMBL/GenBank/DDBJ databases">
        <title>The High-quality genome of the commercially important snow crab, Chionoecetes opilio.</title>
        <authorList>
            <person name="Jeong J.-H."/>
            <person name="Ryu S."/>
        </authorList>
    </citation>
    <scope>NUCLEOTIDE SEQUENCE</scope>
    <source>
        <strain evidence="7">MADBK_172401_WGS</strain>
        <tissue evidence="7">Digestive gland</tissue>
    </source>
</reference>
<comment type="caution">
    <text evidence="7">The sequence shown here is derived from an EMBL/GenBank/DDBJ whole genome shotgun (WGS) entry which is preliminary data.</text>
</comment>
<feature type="transmembrane region" description="Helical" evidence="5">
    <location>
        <begin position="290"/>
        <end position="308"/>
    </location>
</feature>
<organism evidence="7 8">
    <name type="scientific">Chionoecetes opilio</name>
    <name type="common">Atlantic snow crab</name>
    <name type="synonym">Cancer opilio</name>
    <dbReference type="NCBI Taxonomy" id="41210"/>
    <lineage>
        <taxon>Eukaryota</taxon>
        <taxon>Metazoa</taxon>
        <taxon>Ecdysozoa</taxon>
        <taxon>Arthropoda</taxon>
        <taxon>Crustacea</taxon>
        <taxon>Multicrustacea</taxon>
        <taxon>Malacostraca</taxon>
        <taxon>Eumalacostraca</taxon>
        <taxon>Eucarida</taxon>
        <taxon>Decapoda</taxon>
        <taxon>Pleocyemata</taxon>
        <taxon>Brachyura</taxon>
        <taxon>Eubrachyura</taxon>
        <taxon>Majoidea</taxon>
        <taxon>Majidae</taxon>
        <taxon>Chionoecetes</taxon>
    </lineage>
</organism>
<dbReference type="PANTHER" id="PTHR11863">
    <property type="entry name" value="STEROL DESATURASE"/>
    <property type="match status" value="1"/>
</dbReference>
<accession>A0A8J5CXP3</accession>
<evidence type="ECO:0000256" key="1">
    <source>
        <dbReference type="ARBA" id="ARBA00004370"/>
    </source>
</evidence>
<dbReference type="GO" id="GO:0016020">
    <property type="term" value="C:membrane"/>
    <property type="evidence" value="ECO:0007669"/>
    <property type="project" value="UniProtKB-SubCell"/>
</dbReference>